<dbReference type="PANTHER" id="PTHR30055:SF237">
    <property type="entry name" value="TRANSCRIPTIONAL REPRESSOR MCE3R"/>
    <property type="match status" value="1"/>
</dbReference>
<gene>
    <name evidence="5" type="ORF">Shyd_88550</name>
</gene>
<evidence type="ECO:0000259" key="4">
    <source>
        <dbReference type="PROSITE" id="PS50977"/>
    </source>
</evidence>
<accession>A0ABQ3PR68</accession>
<evidence type="ECO:0000313" key="6">
    <source>
        <dbReference type="Proteomes" id="UP001052739"/>
    </source>
</evidence>
<dbReference type="InterPro" id="IPR036271">
    <property type="entry name" value="Tet_transcr_reg_TetR-rel_C_sf"/>
</dbReference>
<keyword evidence="1 2" id="KW-0238">DNA-binding</keyword>
<dbReference type="SUPFAM" id="SSF48498">
    <property type="entry name" value="Tetracyclin repressor-like, C-terminal domain"/>
    <property type="match status" value="1"/>
</dbReference>
<evidence type="ECO:0000256" key="3">
    <source>
        <dbReference type="SAM" id="MobiDB-lite"/>
    </source>
</evidence>
<evidence type="ECO:0000256" key="1">
    <source>
        <dbReference type="ARBA" id="ARBA00023125"/>
    </source>
</evidence>
<keyword evidence="6" id="KW-1185">Reference proteome</keyword>
<comment type="caution">
    <text evidence="5">The sequence shown here is derived from an EMBL/GenBank/DDBJ whole genome shotgun (WGS) entry which is preliminary data.</text>
</comment>
<evidence type="ECO:0000313" key="5">
    <source>
        <dbReference type="EMBL" id="GHI27484.1"/>
    </source>
</evidence>
<dbReference type="Proteomes" id="UP001052739">
    <property type="component" value="Unassembled WGS sequence"/>
</dbReference>
<dbReference type="PANTHER" id="PTHR30055">
    <property type="entry name" value="HTH-TYPE TRANSCRIPTIONAL REGULATOR RUTR"/>
    <property type="match status" value="1"/>
</dbReference>
<dbReference type="InterPro" id="IPR009057">
    <property type="entry name" value="Homeodomain-like_sf"/>
</dbReference>
<dbReference type="InterPro" id="IPR041490">
    <property type="entry name" value="KstR2_TetR_C"/>
</dbReference>
<dbReference type="PROSITE" id="PS50977">
    <property type="entry name" value="HTH_TETR_2"/>
    <property type="match status" value="1"/>
</dbReference>
<organism evidence="5 6">
    <name type="scientific">Streptomyces hydrogenans</name>
    <dbReference type="NCBI Taxonomy" id="1873719"/>
    <lineage>
        <taxon>Bacteria</taxon>
        <taxon>Bacillati</taxon>
        <taxon>Actinomycetota</taxon>
        <taxon>Actinomycetes</taxon>
        <taxon>Kitasatosporales</taxon>
        <taxon>Streptomycetaceae</taxon>
        <taxon>Streptomyces</taxon>
    </lineage>
</organism>
<dbReference type="InterPro" id="IPR050109">
    <property type="entry name" value="HTH-type_TetR-like_transc_reg"/>
</dbReference>
<dbReference type="SUPFAM" id="SSF46689">
    <property type="entry name" value="Homeodomain-like"/>
    <property type="match status" value="1"/>
</dbReference>
<dbReference type="GeneID" id="94008862"/>
<evidence type="ECO:0000256" key="2">
    <source>
        <dbReference type="PROSITE-ProRule" id="PRU00335"/>
    </source>
</evidence>
<reference evidence="5" key="1">
    <citation type="submission" date="2024-05" db="EMBL/GenBank/DDBJ databases">
        <title>Whole genome shotgun sequence of Streptomyces hydrogenans NBRC 13475.</title>
        <authorList>
            <person name="Komaki H."/>
            <person name="Tamura T."/>
        </authorList>
    </citation>
    <scope>NUCLEOTIDE SEQUENCE</scope>
    <source>
        <strain evidence="5">NBRC 13475</strain>
    </source>
</reference>
<feature type="compositionally biased region" description="Low complexity" evidence="3">
    <location>
        <begin position="242"/>
        <end position="257"/>
    </location>
</feature>
<feature type="DNA-binding region" description="H-T-H motif" evidence="2">
    <location>
        <begin position="61"/>
        <end position="80"/>
    </location>
</feature>
<dbReference type="InterPro" id="IPR001647">
    <property type="entry name" value="HTH_TetR"/>
</dbReference>
<dbReference type="RefSeq" id="WP_226652919.1">
    <property type="nucleotide sequence ID" value="NZ_BNBS01000044.1"/>
</dbReference>
<name>A0ABQ3PR68_9ACTN</name>
<feature type="region of interest" description="Disordered" evidence="3">
    <location>
        <begin position="228"/>
        <end position="257"/>
    </location>
</feature>
<feature type="region of interest" description="Disordered" evidence="3">
    <location>
        <begin position="1"/>
        <end position="32"/>
    </location>
</feature>
<protein>
    <submittedName>
        <fullName evidence="5">TetR family transcriptional regulator</fullName>
    </submittedName>
</protein>
<dbReference type="Pfam" id="PF17932">
    <property type="entry name" value="TetR_C_24"/>
    <property type="match status" value="1"/>
</dbReference>
<dbReference type="PRINTS" id="PR00455">
    <property type="entry name" value="HTHTETR"/>
</dbReference>
<feature type="domain" description="HTH tetR-type" evidence="4">
    <location>
        <begin position="38"/>
        <end position="98"/>
    </location>
</feature>
<dbReference type="Pfam" id="PF00440">
    <property type="entry name" value="TetR_N"/>
    <property type="match status" value="1"/>
</dbReference>
<dbReference type="Gene3D" id="1.10.357.10">
    <property type="entry name" value="Tetracycline Repressor, domain 2"/>
    <property type="match status" value="1"/>
</dbReference>
<proteinExistence type="predicted"/>
<sequence>MSQPYEVADRRPARGGPPGAAPGQGETPPAEHWRTYHPLDLHAILMRAMEAFNEQGYHGTSVRDIAQRVGVTVPALYYHYANKQALLATLLETSIKDVLDRCRAAAGEAGDDPLARFCGMVESIVLYMTHRRQLAFLDTEIRSLEPENRARYVALRDYLEHMLLDTVEAGRAQGVFTTPIPADAVRAVLVMCQGVANWFREDGPLSAEEVAERHVLLGLCTVGHPGALDGTAPSRHGNAAVPGRDGSSRGPASRSPR</sequence>
<dbReference type="EMBL" id="BNDW01000117">
    <property type="protein sequence ID" value="GHI27484.1"/>
    <property type="molecule type" value="Genomic_DNA"/>
</dbReference>